<evidence type="ECO:0000259" key="2">
    <source>
        <dbReference type="Pfam" id="PF20163"/>
    </source>
</evidence>
<feature type="transmembrane region" description="Helical" evidence="1">
    <location>
        <begin position="500"/>
        <end position="519"/>
    </location>
</feature>
<reference evidence="3" key="1">
    <citation type="submission" date="2023-11" db="EMBL/GenBank/DDBJ databases">
        <authorList>
            <person name="Alioto T."/>
            <person name="Alioto T."/>
            <person name="Gomez Garrido J."/>
        </authorList>
    </citation>
    <scope>NUCLEOTIDE SEQUENCE</scope>
</reference>
<evidence type="ECO:0000313" key="4">
    <source>
        <dbReference type="Proteomes" id="UP001296104"/>
    </source>
</evidence>
<keyword evidence="4" id="KW-1185">Reference proteome</keyword>
<feature type="transmembrane region" description="Helical" evidence="1">
    <location>
        <begin position="144"/>
        <end position="162"/>
    </location>
</feature>
<dbReference type="PANTHER" id="PTHR35395">
    <property type="entry name" value="DUF6536 DOMAIN-CONTAINING PROTEIN"/>
    <property type="match status" value="1"/>
</dbReference>
<feature type="transmembrane region" description="Helical" evidence="1">
    <location>
        <begin position="622"/>
        <end position="644"/>
    </location>
</feature>
<sequence>MDSRSRGFAYDGGKGFNYDPLNEDIYEGRDDPIELTELPKSHAPSYVSTTKESLHSKDSETAALAEHAQTPSGFDLLRARTSVSHVIQSISRTVSDQNKRRKLHGWRFGVSLSAWTATVVLVLNLLIIIVTAGSCSRANYLTTWLHILINGLSSLLLSASNYTMQALVAPTRAEVDRAHSRGDWMDIGVASIRNLFKIKWHRTALWMVLALSSIPIHLLYNSVVFKSIASNLYIPVVANPVWLEGGNFSTAVNWTDVPPGYKNTAEINIFYYFDGMDELLEAQKWFKENQNDASLVKNMSTSECISTYGTNFVSGNSHVVAIANEPGNSTTNETLFYVDQTGGGLDDGSIVSYECICANDFISNSNEDCDTSAILKQQDWIVNGKKIEYCLSRLTPQHCTVQFSVQILAAVICMNAMKSICMFLALYRQKETTLVTIGDAVASYLERPDDLTAGRCLMERKDISSWRSQDGTKSPNTQPLPKTYFESGGRRWFVAVSGKRWIMCFSLIAVAVAVSSYLLSEGESNLSGYAASPWSIGWGAVDSRAIIGAGFPSGGSSGLMTSVLLANCPQAIVSFLYLLYNGLMTALLLAQEGCNYAFHRKALRVTAPQASQRSTYYLQLPLRYSAPLLVISSTLHWVISQSIFLVRVDVYDDGEPVPSQNVSAVGYSCPPILTAIMIGVLLSFVAIAMGFRKFKSQMPVAGSCSVAIAAACHRPKDDADAAYLPVQWGEVEAETVDETGHCCFTTHPVKTLAAGRMYAGENGMSASCTSILRR</sequence>
<keyword evidence="1" id="KW-0812">Transmembrane</keyword>
<keyword evidence="1" id="KW-1133">Transmembrane helix</keyword>
<dbReference type="AlphaFoldDB" id="A0AAI9EAY7"/>
<dbReference type="EMBL" id="CAVMBE010000047">
    <property type="protein sequence ID" value="CAK4031371.1"/>
    <property type="molecule type" value="Genomic_DNA"/>
</dbReference>
<keyword evidence="1" id="KW-0472">Membrane</keyword>
<protein>
    <recommendedName>
        <fullName evidence="2">DUF6536 domain-containing protein</fullName>
    </recommendedName>
</protein>
<feature type="transmembrane region" description="Helical" evidence="1">
    <location>
        <begin position="664"/>
        <end position="688"/>
    </location>
</feature>
<dbReference type="PANTHER" id="PTHR35395:SF1">
    <property type="entry name" value="DUF6536 DOMAIN-CONTAINING PROTEIN"/>
    <property type="match status" value="1"/>
</dbReference>
<dbReference type="Pfam" id="PF20163">
    <property type="entry name" value="DUF6536"/>
    <property type="match status" value="1"/>
</dbReference>
<feature type="transmembrane region" description="Helical" evidence="1">
    <location>
        <begin position="203"/>
        <end position="220"/>
    </location>
</feature>
<evidence type="ECO:0000313" key="3">
    <source>
        <dbReference type="EMBL" id="CAK4031371.1"/>
    </source>
</evidence>
<dbReference type="InterPro" id="IPR046623">
    <property type="entry name" value="DUF6536"/>
</dbReference>
<accession>A0AAI9EAY7</accession>
<feature type="transmembrane region" description="Helical" evidence="1">
    <location>
        <begin position="403"/>
        <end position="427"/>
    </location>
</feature>
<organism evidence="3 4">
    <name type="scientific">Lecanosticta acicola</name>
    <dbReference type="NCBI Taxonomy" id="111012"/>
    <lineage>
        <taxon>Eukaryota</taxon>
        <taxon>Fungi</taxon>
        <taxon>Dikarya</taxon>
        <taxon>Ascomycota</taxon>
        <taxon>Pezizomycotina</taxon>
        <taxon>Dothideomycetes</taxon>
        <taxon>Dothideomycetidae</taxon>
        <taxon>Mycosphaerellales</taxon>
        <taxon>Mycosphaerellaceae</taxon>
        <taxon>Lecanosticta</taxon>
    </lineage>
</organism>
<feature type="domain" description="DUF6536" evidence="2">
    <location>
        <begin position="106"/>
        <end position="242"/>
    </location>
</feature>
<gene>
    <name evidence="3" type="ORF">LECACI_7A006529</name>
</gene>
<dbReference type="Proteomes" id="UP001296104">
    <property type="component" value="Unassembled WGS sequence"/>
</dbReference>
<evidence type="ECO:0000256" key="1">
    <source>
        <dbReference type="SAM" id="Phobius"/>
    </source>
</evidence>
<feature type="transmembrane region" description="Helical" evidence="1">
    <location>
        <begin position="108"/>
        <end position="132"/>
    </location>
</feature>
<comment type="caution">
    <text evidence="3">The sequence shown here is derived from an EMBL/GenBank/DDBJ whole genome shotgun (WGS) entry which is preliminary data.</text>
</comment>
<name>A0AAI9EAY7_9PEZI</name>
<proteinExistence type="predicted"/>